<keyword evidence="2" id="KW-1185">Reference proteome</keyword>
<dbReference type="RefSeq" id="WP_162446688.1">
    <property type="nucleotide sequence ID" value="NZ_CP048222.1"/>
</dbReference>
<dbReference type="Proteomes" id="UP000480178">
    <property type="component" value="Chromosome"/>
</dbReference>
<accession>A0A6C0GT42</accession>
<dbReference type="AlphaFoldDB" id="A0A6C0GT42"/>
<protein>
    <submittedName>
        <fullName evidence="1">DUF4494 domain-containing protein</fullName>
    </submittedName>
</protein>
<dbReference type="InterPro" id="IPR027848">
    <property type="entry name" value="DUF4494"/>
</dbReference>
<dbReference type="EMBL" id="CP048222">
    <property type="protein sequence ID" value="QHT70713.1"/>
    <property type="molecule type" value="Genomic_DNA"/>
</dbReference>
<name>A0A6C0GT42_9BACT</name>
<evidence type="ECO:0000313" key="2">
    <source>
        <dbReference type="Proteomes" id="UP000480178"/>
    </source>
</evidence>
<reference evidence="1 2" key="1">
    <citation type="submission" date="2020-01" db="EMBL/GenBank/DDBJ databases">
        <authorList>
            <person name="Kim M.K."/>
        </authorList>
    </citation>
    <scope>NUCLEOTIDE SEQUENCE [LARGE SCALE GENOMIC DNA]</scope>
    <source>
        <strain evidence="1 2">172606-1</strain>
    </source>
</reference>
<gene>
    <name evidence="1" type="ORF">GXP67_30725</name>
</gene>
<dbReference type="Pfam" id="PF14902">
    <property type="entry name" value="DUF4494"/>
    <property type="match status" value="1"/>
</dbReference>
<evidence type="ECO:0000313" key="1">
    <source>
        <dbReference type="EMBL" id="QHT70713.1"/>
    </source>
</evidence>
<sequence length="166" mass="19254">MATWFLCKIRYRKQSENGKQLTINESYLIDSVSFTDAEARIYQELSSIIKDFSLTGVRPMRLTDVFHYEDAETWYKCKVNYISVDEKSGKEKKVQNTMLVSAATVKQAYERIEESLSTMLVPFEISDINITNIMEIFPYTPDEPKIPSNFRPLKEVQAEQEAIDAE</sequence>
<proteinExistence type="predicted"/>
<organism evidence="1 2">
    <name type="scientific">Rhodocytophaga rosea</name>
    <dbReference type="NCBI Taxonomy" id="2704465"/>
    <lineage>
        <taxon>Bacteria</taxon>
        <taxon>Pseudomonadati</taxon>
        <taxon>Bacteroidota</taxon>
        <taxon>Cytophagia</taxon>
        <taxon>Cytophagales</taxon>
        <taxon>Rhodocytophagaceae</taxon>
        <taxon>Rhodocytophaga</taxon>
    </lineage>
</organism>
<dbReference type="KEGG" id="rhoz:GXP67_30725"/>